<organism evidence="2 3">
    <name type="scientific">Halorubrum saccharovorum</name>
    <dbReference type="NCBI Taxonomy" id="2248"/>
    <lineage>
        <taxon>Archaea</taxon>
        <taxon>Methanobacteriati</taxon>
        <taxon>Methanobacteriota</taxon>
        <taxon>Stenosarchaea group</taxon>
        <taxon>Halobacteria</taxon>
        <taxon>Halobacteriales</taxon>
        <taxon>Haloferacaceae</taxon>
        <taxon>Halorubrum</taxon>
    </lineage>
</organism>
<name>A0A081EWQ4_9EURY</name>
<sequence length="153" mass="17095">MTESDHDGWPDKYSDPRDRPHPEVLRITVESFDKAFEDTLTAVDAVADGEPQPAVVSFATVGELRKILTDRRIELLQTLMDTDGAAESISALAEALDRDYKTVHDDVTLLSDYGIVFIVEDDDRSKRPYLPYERIRLDVELTASDIGEEPAAA</sequence>
<dbReference type="Pfam" id="PF25212">
    <property type="entry name" value="HVO_A0114"/>
    <property type="match status" value="1"/>
</dbReference>
<accession>A0A081EWQ4</accession>
<dbReference type="SUPFAM" id="SSF46785">
    <property type="entry name" value="Winged helix' DNA-binding domain"/>
    <property type="match status" value="1"/>
</dbReference>
<gene>
    <name evidence="2" type="ORF">FK85_17210</name>
</gene>
<feature type="region of interest" description="Disordered" evidence="1">
    <location>
        <begin position="1"/>
        <end position="22"/>
    </location>
</feature>
<dbReference type="Proteomes" id="UP000053331">
    <property type="component" value="Unassembled WGS sequence"/>
</dbReference>
<comment type="caution">
    <text evidence="2">The sequence shown here is derived from an EMBL/GenBank/DDBJ whole genome shotgun (WGS) entry which is preliminary data.</text>
</comment>
<dbReference type="OrthoDB" id="325082at2157"/>
<reference evidence="2 3" key="1">
    <citation type="journal article" date="2015" name="Genome Announc.">
        <title>Draft genome sequence of a Halorubrum H3 strain isolated from the burlinskoye salt lake (Altai Krai, Russia).</title>
        <authorList>
            <person name="Rozanov A.S."/>
            <person name="Bryanskaya A.V."/>
            <person name="Malup T.K."/>
            <person name="Kotenko A.V."/>
            <person name="Peltek S.E."/>
        </authorList>
    </citation>
    <scope>NUCLEOTIDE SEQUENCE [LARGE SCALE GENOMIC DNA]</scope>
    <source>
        <strain evidence="2 3">H3</strain>
    </source>
</reference>
<protein>
    <recommendedName>
        <fullName evidence="4">Helix-turn-helix type 11 domain-containing protein</fullName>
    </recommendedName>
</protein>
<dbReference type="InterPro" id="IPR036390">
    <property type="entry name" value="WH_DNA-bd_sf"/>
</dbReference>
<dbReference type="AlphaFoldDB" id="A0A081EWQ4"/>
<evidence type="ECO:0000256" key="1">
    <source>
        <dbReference type="SAM" id="MobiDB-lite"/>
    </source>
</evidence>
<evidence type="ECO:0000313" key="3">
    <source>
        <dbReference type="Proteomes" id="UP000053331"/>
    </source>
</evidence>
<dbReference type="RefSeq" id="WP_050024746.1">
    <property type="nucleotide sequence ID" value="NZ_JNFH02000027.1"/>
</dbReference>
<proteinExistence type="predicted"/>
<evidence type="ECO:0000313" key="2">
    <source>
        <dbReference type="EMBL" id="KDS91842.1"/>
    </source>
</evidence>
<keyword evidence="3" id="KW-1185">Reference proteome</keyword>
<evidence type="ECO:0008006" key="4">
    <source>
        <dbReference type="Google" id="ProtNLM"/>
    </source>
</evidence>
<dbReference type="EMBL" id="JNFH02000027">
    <property type="protein sequence ID" value="KDS91842.1"/>
    <property type="molecule type" value="Genomic_DNA"/>
</dbReference>